<evidence type="ECO:0000256" key="3">
    <source>
        <dbReference type="ARBA" id="ARBA00022475"/>
    </source>
</evidence>
<feature type="binding site" evidence="15">
    <location>
        <position position="317"/>
    </location>
    <ligand>
        <name>Zn(2+)</name>
        <dbReference type="ChEBI" id="CHEBI:29105"/>
        <note>catalytic</note>
    </ligand>
</feature>
<sequence length="803" mass="92583">MLGIVIAAVLTGQFLANPVNGISYRLPQEVKPLKYHLEIRPDFENNIFTGDVAIQVKAIKDTNTITLNQLGLIMPPKEAIEVVGMTTKDKVTVESIGPGESEDQQFFVITLAAPLVIGHHYLVKIPNFEGTFNTSSQFGFYYAHYLDENGINKTMALTQFEPVYARKAFPCFDEPALKANFRLVIKRPSNEILSSGLTDVFEETDLMSTYLVAFIVSEMQFSETLDKHRVLAPKAELEKGRHLYSLNRSYHVLSEMEKYTGIPYTFKKLDHASIPKDYYNAGAMENWGLITYRDDVLLLSPDAETPYKRQAVTIVAHEIGHQWFGNLVSPEWWDYIWLNEGFANYFEHYLAHKVEPDMDIWKRFILVSGMSALKYDGNPEYTRPMNRPVEIPYEIRPLFDIIAYQKCKQFKGATPHDLYKNIQRALDESSENVLPSLMKIEDVMTTWDSVSGFPLVTVTRNYGSSLDNVHLKQRAFNNNNNQGNVGGWIIPINYATKCNSSFESIAPQEWLINPTKSITVSNLDDDDWLIVNVRQSGHYRVNYDERNWALIADVLMNDYRLIDPLNRAKLVDDCRYMALTDDISPDVCAKLEEYVVNEEDSLVLAVLQVTFSNMDNRLYYAKGRNYFKDRVIYLLRGAYNRLTFDEQLNDKPSDNEARSGIIFWLCKMGHYECKSKTLAKFKAWKNNEVQISPDMQSAIFCGAMRSNNQEDFDYLFKLFTETTDYQFKTRLASGLACIEDEKSLERYLLRFILIITYDYSWLTLLRTTSANIFERALATIANNAAWLNKNEHKLLESMRSYRK</sequence>
<evidence type="ECO:0000256" key="15">
    <source>
        <dbReference type="PIRSR" id="PIRSR634016-3"/>
    </source>
</evidence>
<accession>A0AAN7ZW22</accession>
<evidence type="ECO:0000256" key="13">
    <source>
        <dbReference type="ARBA" id="ARBA00023288"/>
    </source>
</evidence>
<evidence type="ECO:0000256" key="8">
    <source>
        <dbReference type="ARBA" id="ARBA00022801"/>
    </source>
</evidence>
<comment type="subcellular location">
    <subcellularLocation>
        <location evidence="1">Cell membrane</location>
        <topology evidence="1">Lipid-anchor</topology>
        <topology evidence="1">GPI-anchor</topology>
    </subcellularLocation>
</comment>
<feature type="domain" description="Peptidase M1 membrane alanine aminopeptidase" evidence="19">
    <location>
        <begin position="244"/>
        <end position="410"/>
    </location>
</feature>
<dbReference type="GO" id="GO:0006508">
    <property type="term" value="P:proteolysis"/>
    <property type="evidence" value="ECO:0007669"/>
    <property type="project" value="UniProtKB-KW"/>
</dbReference>
<dbReference type="GO" id="GO:0098552">
    <property type="term" value="C:side of membrane"/>
    <property type="evidence" value="ECO:0007669"/>
    <property type="project" value="UniProtKB-KW"/>
</dbReference>
<keyword evidence="12" id="KW-0325">Glycoprotein</keyword>
<evidence type="ECO:0000256" key="7">
    <source>
        <dbReference type="ARBA" id="ARBA00022729"/>
    </source>
</evidence>
<comment type="similarity">
    <text evidence="2 17">Belongs to the peptidase M1 family.</text>
</comment>
<dbReference type="Gene3D" id="2.60.40.1910">
    <property type="match status" value="1"/>
</dbReference>
<evidence type="ECO:0000256" key="6">
    <source>
        <dbReference type="ARBA" id="ARBA00022723"/>
    </source>
</evidence>
<evidence type="ECO:0000256" key="10">
    <source>
        <dbReference type="ARBA" id="ARBA00023049"/>
    </source>
</evidence>
<dbReference type="PRINTS" id="PR00756">
    <property type="entry name" value="ALADIPTASE"/>
</dbReference>
<reference evidence="22 23" key="1">
    <citation type="journal article" date="2024" name="Insects">
        <title>An Improved Chromosome-Level Genome Assembly of the Firefly Pyrocoelia pectoralis.</title>
        <authorList>
            <person name="Fu X."/>
            <person name="Meyer-Rochow V.B."/>
            <person name="Ballantyne L."/>
            <person name="Zhu X."/>
        </authorList>
    </citation>
    <scope>NUCLEOTIDE SEQUENCE [LARGE SCALE GENOMIC DNA]</scope>
    <source>
        <strain evidence="22">XCY_ONT2</strain>
    </source>
</reference>
<dbReference type="GO" id="GO:0042277">
    <property type="term" value="F:peptide binding"/>
    <property type="evidence" value="ECO:0007669"/>
    <property type="project" value="TreeGrafter"/>
</dbReference>
<dbReference type="EMBL" id="JAVRBK010000001">
    <property type="protein sequence ID" value="KAK5649478.1"/>
    <property type="molecule type" value="Genomic_DNA"/>
</dbReference>
<evidence type="ECO:0000256" key="9">
    <source>
        <dbReference type="ARBA" id="ARBA00022833"/>
    </source>
</evidence>
<dbReference type="Pfam" id="PF17900">
    <property type="entry name" value="Peptidase_M1_N"/>
    <property type="match status" value="1"/>
</dbReference>
<dbReference type="InterPro" id="IPR045357">
    <property type="entry name" value="Aminopeptidase_N-like_N"/>
</dbReference>
<dbReference type="GO" id="GO:0008270">
    <property type="term" value="F:zinc ion binding"/>
    <property type="evidence" value="ECO:0007669"/>
    <property type="project" value="UniProtKB-UniRule"/>
</dbReference>
<evidence type="ECO:0000256" key="12">
    <source>
        <dbReference type="ARBA" id="ARBA00023180"/>
    </source>
</evidence>
<keyword evidence="4" id="KW-0336">GPI-anchor</keyword>
<dbReference type="InterPro" id="IPR024571">
    <property type="entry name" value="ERAP1-like_C_dom"/>
</dbReference>
<dbReference type="InterPro" id="IPR001930">
    <property type="entry name" value="Peptidase_M1"/>
</dbReference>
<evidence type="ECO:0000256" key="14">
    <source>
        <dbReference type="PIRSR" id="PIRSR634016-1"/>
    </source>
</evidence>
<dbReference type="GO" id="GO:0005737">
    <property type="term" value="C:cytoplasm"/>
    <property type="evidence" value="ECO:0007669"/>
    <property type="project" value="TreeGrafter"/>
</dbReference>
<dbReference type="SUPFAM" id="SSF55486">
    <property type="entry name" value="Metalloproteases ('zincins'), catalytic domain"/>
    <property type="match status" value="1"/>
</dbReference>
<keyword evidence="7 18" id="KW-0732">Signal</keyword>
<feature type="binding site" evidence="15">
    <location>
        <position position="340"/>
    </location>
    <ligand>
        <name>Zn(2+)</name>
        <dbReference type="ChEBI" id="CHEBI:29105"/>
        <note>catalytic</note>
    </ligand>
</feature>
<dbReference type="PANTHER" id="PTHR11533">
    <property type="entry name" value="PROTEASE M1 ZINC METALLOPROTEASE"/>
    <property type="match status" value="1"/>
</dbReference>
<organism evidence="22 23">
    <name type="scientific">Pyrocoelia pectoralis</name>
    <dbReference type="NCBI Taxonomy" id="417401"/>
    <lineage>
        <taxon>Eukaryota</taxon>
        <taxon>Metazoa</taxon>
        <taxon>Ecdysozoa</taxon>
        <taxon>Arthropoda</taxon>
        <taxon>Hexapoda</taxon>
        <taxon>Insecta</taxon>
        <taxon>Pterygota</taxon>
        <taxon>Neoptera</taxon>
        <taxon>Endopterygota</taxon>
        <taxon>Coleoptera</taxon>
        <taxon>Polyphaga</taxon>
        <taxon>Elateriformia</taxon>
        <taxon>Elateroidea</taxon>
        <taxon>Lampyridae</taxon>
        <taxon>Lampyrinae</taxon>
        <taxon>Pyrocoelia</taxon>
    </lineage>
</organism>
<keyword evidence="11" id="KW-0472">Membrane</keyword>
<dbReference type="InterPro" id="IPR027268">
    <property type="entry name" value="Peptidase_M4/M1_CTD_sf"/>
</dbReference>
<dbReference type="InterPro" id="IPR050344">
    <property type="entry name" value="Peptidase_M1_aminopeptidases"/>
</dbReference>
<dbReference type="Pfam" id="PF11838">
    <property type="entry name" value="ERAP1_C"/>
    <property type="match status" value="1"/>
</dbReference>
<dbReference type="GO" id="GO:0005886">
    <property type="term" value="C:plasma membrane"/>
    <property type="evidence" value="ECO:0007669"/>
    <property type="project" value="UniProtKB-SubCell"/>
</dbReference>
<keyword evidence="10 17" id="KW-0482">Metalloprotease</keyword>
<keyword evidence="5 17" id="KW-0645">Protease</keyword>
<feature type="binding site" evidence="15">
    <location>
        <position position="321"/>
    </location>
    <ligand>
        <name>Zn(2+)</name>
        <dbReference type="ChEBI" id="CHEBI:29105"/>
        <note>catalytic</note>
    </ligand>
</feature>
<evidence type="ECO:0000313" key="22">
    <source>
        <dbReference type="EMBL" id="KAK5649478.1"/>
    </source>
</evidence>
<keyword evidence="17" id="KW-0031">Aminopeptidase</keyword>
<dbReference type="CDD" id="cd09601">
    <property type="entry name" value="M1_APN-Q_like"/>
    <property type="match status" value="1"/>
</dbReference>
<feature type="chain" id="PRO_5043004140" description="Aminopeptidase" evidence="18">
    <location>
        <begin position="17"/>
        <end position="803"/>
    </location>
</feature>
<keyword evidence="8 17" id="KW-0378">Hydrolase</keyword>
<evidence type="ECO:0000256" key="4">
    <source>
        <dbReference type="ARBA" id="ARBA00022622"/>
    </source>
</evidence>
<keyword evidence="13" id="KW-0449">Lipoprotein</keyword>
<evidence type="ECO:0000259" key="20">
    <source>
        <dbReference type="Pfam" id="PF11838"/>
    </source>
</evidence>
<proteinExistence type="inferred from homology"/>
<dbReference type="InterPro" id="IPR014782">
    <property type="entry name" value="Peptidase_M1_dom"/>
</dbReference>
<protein>
    <recommendedName>
        <fullName evidence="17">Aminopeptidase</fullName>
        <ecNumber evidence="17">3.4.11.-</ecNumber>
    </recommendedName>
</protein>
<name>A0AAN7ZW22_9COLE</name>
<evidence type="ECO:0000256" key="5">
    <source>
        <dbReference type="ARBA" id="ARBA00022670"/>
    </source>
</evidence>
<dbReference type="InterPro" id="IPR042097">
    <property type="entry name" value="Aminopeptidase_N-like_N_sf"/>
</dbReference>
<dbReference type="AlphaFoldDB" id="A0AAN7ZW22"/>
<dbReference type="Pfam" id="PF01433">
    <property type="entry name" value="Peptidase_M1"/>
    <property type="match status" value="1"/>
</dbReference>
<feature type="active site" description="Proton acceptor" evidence="14">
    <location>
        <position position="318"/>
    </location>
</feature>
<evidence type="ECO:0000259" key="21">
    <source>
        <dbReference type="Pfam" id="PF17900"/>
    </source>
</evidence>
<dbReference type="GO" id="GO:0043171">
    <property type="term" value="P:peptide catabolic process"/>
    <property type="evidence" value="ECO:0007669"/>
    <property type="project" value="TreeGrafter"/>
</dbReference>
<evidence type="ECO:0000256" key="11">
    <source>
        <dbReference type="ARBA" id="ARBA00023136"/>
    </source>
</evidence>
<comment type="caution">
    <text evidence="22">The sequence shown here is derived from an EMBL/GenBank/DDBJ whole genome shotgun (WGS) entry which is preliminary data.</text>
</comment>
<evidence type="ECO:0000256" key="18">
    <source>
        <dbReference type="SAM" id="SignalP"/>
    </source>
</evidence>
<dbReference type="FunFam" id="2.60.40.1910:FF:000008">
    <property type="entry name" value="Aminopeptidase"/>
    <property type="match status" value="1"/>
</dbReference>
<dbReference type="SUPFAM" id="SSF63737">
    <property type="entry name" value="Leukotriene A4 hydrolase N-terminal domain"/>
    <property type="match status" value="1"/>
</dbReference>
<evidence type="ECO:0000256" key="1">
    <source>
        <dbReference type="ARBA" id="ARBA00004609"/>
    </source>
</evidence>
<dbReference type="Proteomes" id="UP001329430">
    <property type="component" value="Chromosome 1"/>
</dbReference>
<keyword evidence="6 15" id="KW-0479">Metal-binding</keyword>
<dbReference type="Gene3D" id="1.25.50.20">
    <property type="match status" value="1"/>
</dbReference>
<evidence type="ECO:0000256" key="2">
    <source>
        <dbReference type="ARBA" id="ARBA00010136"/>
    </source>
</evidence>
<dbReference type="InterPro" id="IPR034016">
    <property type="entry name" value="M1_APN-typ"/>
</dbReference>
<evidence type="ECO:0000313" key="23">
    <source>
        <dbReference type="Proteomes" id="UP001329430"/>
    </source>
</evidence>
<feature type="domain" description="ERAP1-like C-terminal" evidence="20">
    <location>
        <begin position="528"/>
        <end position="753"/>
    </location>
</feature>
<dbReference type="Gene3D" id="1.10.390.10">
    <property type="entry name" value="Neutral Protease Domain 2"/>
    <property type="match status" value="1"/>
</dbReference>
<dbReference type="GO" id="GO:0005615">
    <property type="term" value="C:extracellular space"/>
    <property type="evidence" value="ECO:0007669"/>
    <property type="project" value="TreeGrafter"/>
</dbReference>
<evidence type="ECO:0000256" key="16">
    <source>
        <dbReference type="PIRSR" id="PIRSR634016-4"/>
    </source>
</evidence>
<keyword evidence="23" id="KW-1185">Reference proteome</keyword>
<gene>
    <name evidence="22" type="ORF">RI129_000507</name>
</gene>
<dbReference type="Gene3D" id="2.60.40.1730">
    <property type="entry name" value="tricorn interacting facor f3 domain"/>
    <property type="match status" value="1"/>
</dbReference>
<feature type="domain" description="Aminopeptidase N-like N-terminal" evidence="21">
    <location>
        <begin position="31"/>
        <end position="211"/>
    </location>
</feature>
<comment type="cofactor">
    <cofactor evidence="15 17">
        <name>Zn(2+)</name>
        <dbReference type="ChEBI" id="CHEBI:29105"/>
    </cofactor>
    <text evidence="15 17">Binds 1 zinc ion per subunit.</text>
</comment>
<dbReference type="GO" id="GO:0070006">
    <property type="term" value="F:metalloaminopeptidase activity"/>
    <property type="evidence" value="ECO:0007669"/>
    <property type="project" value="TreeGrafter"/>
</dbReference>
<keyword evidence="9 15" id="KW-0862">Zinc</keyword>
<evidence type="ECO:0000259" key="19">
    <source>
        <dbReference type="Pfam" id="PF01433"/>
    </source>
</evidence>
<keyword evidence="3" id="KW-1003">Cell membrane</keyword>
<evidence type="ECO:0000256" key="17">
    <source>
        <dbReference type="RuleBase" id="RU364040"/>
    </source>
</evidence>
<feature type="signal peptide" evidence="18">
    <location>
        <begin position="1"/>
        <end position="16"/>
    </location>
</feature>
<feature type="site" description="Transition state stabilizer" evidence="16">
    <location>
        <position position="404"/>
    </location>
</feature>
<dbReference type="EC" id="3.4.11.-" evidence="17"/>
<dbReference type="PANTHER" id="PTHR11533:SF290">
    <property type="entry name" value="AMINOPEPTIDASE"/>
    <property type="match status" value="1"/>
</dbReference>